<keyword evidence="1" id="KW-0328">Glycosyltransferase</keyword>
<gene>
    <name evidence="5" type="ORF">KYK27_13010</name>
</gene>
<evidence type="ECO:0000313" key="5">
    <source>
        <dbReference type="EMBL" id="MBW3365974.1"/>
    </source>
</evidence>
<dbReference type="InterPro" id="IPR007657">
    <property type="entry name" value="Glycosyltransferase_61"/>
</dbReference>
<evidence type="ECO:0000259" key="4">
    <source>
        <dbReference type="Pfam" id="PF04577"/>
    </source>
</evidence>
<sequence length="387" mass="43449">MKTIRAGIAKYRVLISRKATQLLLGKLSGNTPATIVNSVEEDFHQPSVSRHVNRIVTISPPTIAQYPFPESFPVNFRRSKAFEKKNMYLLKDVNVSPFSGLTWLENKHFLVESIGSLFRLIGWDNVLHEPLLPNSKLKEQDIIVSCPNNPFYHWVFESLGGLLVTLEHFPEAKVMIPANSPQYCNDVLKLIFDENTYAQRIIVADGVKQISNFAMFQQEQDAGFIHPVTICALQNFRNKVLSQMQLSVPKEPLIYISRSKTKNRSLANEEELEKALEAIGFTIIYSEQLSFAQQIALFSQASFIVAPHGAGLSNIVWTKGKARLLEIFAHNHFNDCFARLASGLGFGYRYTQAGPHPGTCGQVNVQEVTDLVAEMLKTEAHTSQQVA</sequence>
<dbReference type="RefSeq" id="WP_199110478.1">
    <property type="nucleotide sequence ID" value="NZ_JAHWXQ010000003.1"/>
</dbReference>
<reference evidence="5 6" key="1">
    <citation type="submission" date="2021-07" db="EMBL/GenBank/DDBJ databases">
        <authorList>
            <person name="Kim M.K."/>
        </authorList>
    </citation>
    <scope>NUCLEOTIDE SEQUENCE [LARGE SCALE GENOMIC DNA]</scope>
    <source>
        <strain evidence="5 6">HLY7-15</strain>
    </source>
</reference>
<name>A0ABS6XDD5_9BACT</name>
<evidence type="ECO:0000256" key="2">
    <source>
        <dbReference type="ARBA" id="ARBA00022679"/>
    </source>
</evidence>
<keyword evidence="6" id="KW-1185">Reference proteome</keyword>
<organism evidence="5 6">
    <name type="scientific">Pontibacter populi</name>
    <dbReference type="NCBI Taxonomy" id="890055"/>
    <lineage>
        <taxon>Bacteria</taxon>
        <taxon>Pseudomonadati</taxon>
        <taxon>Bacteroidota</taxon>
        <taxon>Cytophagia</taxon>
        <taxon>Cytophagales</taxon>
        <taxon>Hymenobacteraceae</taxon>
        <taxon>Pontibacter</taxon>
    </lineage>
</organism>
<dbReference type="Pfam" id="PF04577">
    <property type="entry name" value="Glyco_transf_61"/>
    <property type="match status" value="1"/>
</dbReference>
<evidence type="ECO:0000256" key="1">
    <source>
        <dbReference type="ARBA" id="ARBA00022676"/>
    </source>
</evidence>
<comment type="caution">
    <text evidence="5">The sequence shown here is derived from an EMBL/GenBank/DDBJ whole genome shotgun (WGS) entry which is preliminary data.</text>
</comment>
<accession>A0ABS6XDD5</accession>
<evidence type="ECO:0000313" key="6">
    <source>
        <dbReference type="Proteomes" id="UP000774935"/>
    </source>
</evidence>
<dbReference type="InterPro" id="IPR049625">
    <property type="entry name" value="Glyco_transf_61_cat"/>
</dbReference>
<keyword evidence="2" id="KW-0808">Transferase</keyword>
<keyword evidence="3" id="KW-0325">Glycoprotein</keyword>
<evidence type="ECO:0000256" key="3">
    <source>
        <dbReference type="ARBA" id="ARBA00023180"/>
    </source>
</evidence>
<proteinExistence type="predicted"/>
<dbReference type="PANTHER" id="PTHR20961">
    <property type="entry name" value="GLYCOSYLTRANSFERASE"/>
    <property type="match status" value="1"/>
</dbReference>
<dbReference type="Proteomes" id="UP000774935">
    <property type="component" value="Unassembled WGS sequence"/>
</dbReference>
<protein>
    <submittedName>
        <fullName evidence="5">Glycosyltransferase family 61 protein</fullName>
    </submittedName>
</protein>
<feature type="domain" description="Glycosyltransferase 61 catalytic" evidence="4">
    <location>
        <begin position="151"/>
        <end position="323"/>
    </location>
</feature>
<dbReference type="EMBL" id="JAHWXQ010000003">
    <property type="protein sequence ID" value="MBW3365974.1"/>
    <property type="molecule type" value="Genomic_DNA"/>
</dbReference>